<keyword evidence="3" id="KW-0808">Transferase</keyword>
<keyword evidence="6" id="KW-0067">ATP-binding</keyword>
<dbReference type="Proteomes" id="UP000198618">
    <property type="component" value="Unassembled WGS sequence"/>
</dbReference>
<organism evidence="9 10">
    <name type="scientific">Oceanobacillus limi</name>
    <dbReference type="NCBI Taxonomy" id="930131"/>
    <lineage>
        <taxon>Bacteria</taxon>
        <taxon>Bacillati</taxon>
        <taxon>Bacillota</taxon>
        <taxon>Bacilli</taxon>
        <taxon>Bacillales</taxon>
        <taxon>Bacillaceae</taxon>
        <taxon>Oceanobacillus</taxon>
    </lineage>
</organism>
<dbReference type="InterPro" id="IPR013750">
    <property type="entry name" value="GHMP_kinase_C_dom"/>
</dbReference>
<evidence type="ECO:0000256" key="4">
    <source>
        <dbReference type="ARBA" id="ARBA00022741"/>
    </source>
</evidence>
<dbReference type="Gene3D" id="3.30.70.890">
    <property type="entry name" value="GHMP kinase, C-terminal domain"/>
    <property type="match status" value="1"/>
</dbReference>
<dbReference type="EC" id="2.7.4.2" evidence="2"/>
<evidence type="ECO:0000256" key="2">
    <source>
        <dbReference type="ARBA" id="ARBA00012958"/>
    </source>
</evidence>
<evidence type="ECO:0000259" key="8">
    <source>
        <dbReference type="Pfam" id="PF08544"/>
    </source>
</evidence>
<dbReference type="InterPro" id="IPR006204">
    <property type="entry name" value="GHMP_kinase_N_dom"/>
</dbReference>
<dbReference type="Pfam" id="PF00288">
    <property type="entry name" value="GHMP_kinases_N"/>
    <property type="match status" value="1"/>
</dbReference>
<dbReference type="GO" id="GO:0019287">
    <property type="term" value="P:isopentenyl diphosphate biosynthetic process, mevalonate pathway"/>
    <property type="evidence" value="ECO:0007669"/>
    <property type="project" value="UniProtKB-UniPathway"/>
</dbReference>
<evidence type="ECO:0000256" key="1">
    <source>
        <dbReference type="ARBA" id="ARBA00005017"/>
    </source>
</evidence>
<feature type="domain" description="GHMP kinase N-terminal" evidence="7">
    <location>
        <begin position="90"/>
        <end position="176"/>
    </location>
</feature>
<accession>A0A1I0HD19</accession>
<dbReference type="OrthoDB" id="1522677at2"/>
<evidence type="ECO:0000313" key="9">
    <source>
        <dbReference type="EMBL" id="SET81603.1"/>
    </source>
</evidence>
<dbReference type="SUPFAM" id="SSF54211">
    <property type="entry name" value="Ribosomal protein S5 domain 2-like"/>
    <property type="match status" value="1"/>
</dbReference>
<gene>
    <name evidence="9" type="ORF">SAMN05216389_13210</name>
</gene>
<keyword evidence="5 9" id="KW-0418">Kinase</keyword>
<dbReference type="PANTHER" id="PTHR31814">
    <property type="match status" value="1"/>
</dbReference>
<sequence length="366" mass="40218">MPNTKLTIKVPGKLMIAGEFAVLEPYQKLAVMAVDRFVFTTIQNSEQNYLSLMNFQMDKLNWRYDSIRENVFIDTDDKRVDFVANAMSIALTYLKECGISPSNFSLTINSELDEAGVKYGLGSSAAVVTSAIAAILNKYMPENVSEELIFKLAAITHATTQGNGSGADVAASSYGGVLAYSSFQAEWLNREFRNRVSLKNLIGREWKYLSVQPLLIPEQVHICVGWTGKPASTKKLVNELLKLKVVNAIEYELFLKRSEEAVNLFLNGMKETDTSLIIEGIRRNRRALAKVGKEADVEIETPLLTKLCDIAEYYNGAGKPSGAGGGDCGIAIMPSEESADRVKKAWQKAGIKVLELNVPSKGAISI</sequence>
<dbReference type="Pfam" id="PF08544">
    <property type="entry name" value="GHMP_kinases_C"/>
    <property type="match status" value="1"/>
</dbReference>
<dbReference type="InterPro" id="IPR035102">
    <property type="entry name" value="Phosphomevalonate_kinase"/>
</dbReference>
<protein>
    <recommendedName>
        <fullName evidence="2">phosphomevalonate kinase</fullName>
        <ecNumber evidence="2">2.7.4.2</ecNumber>
    </recommendedName>
</protein>
<evidence type="ECO:0000256" key="5">
    <source>
        <dbReference type="ARBA" id="ARBA00022777"/>
    </source>
</evidence>
<dbReference type="PRINTS" id="PR00959">
    <property type="entry name" value="MEVGALKINASE"/>
</dbReference>
<reference evidence="9 10" key="1">
    <citation type="submission" date="2016-10" db="EMBL/GenBank/DDBJ databases">
        <authorList>
            <person name="de Groot N.N."/>
        </authorList>
    </citation>
    <scope>NUCLEOTIDE SEQUENCE [LARGE SCALE GENOMIC DNA]</scope>
    <source>
        <strain evidence="9 10">IBRC-M 10780</strain>
    </source>
</reference>
<evidence type="ECO:0000259" key="7">
    <source>
        <dbReference type="Pfam" id="PF00288"/>
    </source>
</evidence>
<dbReference type="InterPro" id="IPR036554">
    <property type="entry name" value="GHMP_kinase_C_sf"/>
</dbReference>
<dbReference type="Gene3D" id="3.30.230.10">
    <property type="match status" value="1"/>
</dbReference>
<evidence type="ECO:0000313" key="10">
    <source>
        <dbReference type="Proteomes" id="UP000198618"/>
    </source>
</evidence>
<evidence type="ECO:0000256" key="3">
    <source>
        <dbReference type="ARBA" id="ARBA00022679"/>
    </source>
</evidence>
<dbReference type="AlphaFoldDB" id="A0A1I0HD19"/>
<dbReference type="STRING" id="930131.SAMN05216389_13210"/>
<comment type="pathway">
    <text evidence="1">Isoprenoid biosynthesis; isopentenyl diphosphate biosynthesis via mevalonate pathway; isopentenyl diphosphate from (R)-mevalonate: step 2/3.</text>
</comment>
<feature type="domain" description="GHMP kinase C-terminal" evidence="8">
    <location>
        <begin position="270"/>
        <end position="351"/>
    </location>
</feature>
<evidence type="ECO:0000256" key="6">
    <source>
        <dbReference type="ARBA" id="ARBA00022840"/>
    </source>
</evidence>
<dbReference type="RefSeq" id="WP_090872935.1">
    <property type="nucleotide sequence ID" value="NZ_FOHE01000032.1"/>
</dbReference>
<dbReference type="NCBIfam" id="TIGR01220">
    <property type="entry name" value="Pmev_kin_Gr_pos"/>
    <property type="match status" value="1"/>
</dbReference>
<name>A0A1I0HD19_9BACI</name>
<dbReference type="GO" id="GO:0004631">
    <property type="term" value="F:phosphomevalonate kinase activity"/>
    <property type="evidence" value="ECO:0007669"/>
    <property type="project" value="UniProtKB-EC"/>
</dbReference>
<keyword evidence="10" id="KW-1185">Reference proteome</keyword>
<dbReference type="SUPFAM" id="SSF55060">
    <property type="entry name" value="GHMP Kinase, C-terminal domain"/>
    <property type="match status" value="1"/>
</dbReference>
<dbReference type="GO" id="GO:0005524">
    <property type="term" value="F:ATP binding"/>
    <property type="evidence" value="ECO:0007669"/>
    <property type="project" value="UniProtKB-KW"/>
</dbReference>
<keyword evidence="4" id="KW-0547">Nucleotide-binding</keyword>
<dbReference type="InterPro" id="IPR005917">
    <property type="entry name" value="Pmev_kinase_bact"/>
</dbReference>
<dbReference type="PANTHER" id="PTHR31814:SF2">
    <property type="entry name" value="PHOSPHOMEVALONATE KINASE"/>
    <property type="match status" value="1"/>
</dbReference>
<dbReference type="InterPro" id="IPR014721">
    <property type="entry name" value="Ribsml_uS5_D2-typ_fold_subgr"/>
</dbReference>
<dbReference type="InterPro" id="IPR020568">
    <property type="entry name" value="Ribosomal_Su5_D2-typ_SF"/>
</dbReference>
<dbReference type="UniPathway" id="UPA00057">
    <property type="reaction ID" value="UER00099"/>
</dbReference>
<dbReference type="EMBL" id="FOHE01000032">
    <property type="protein sequence ID" value="SET81603.1"/>
    <property type="molecule type" value="Genomic_DNA"/>
</dbReference>
<proteinExistence type="predicted"/>